<evidence type="ECO:0000256" key="1">
    <source>
        <dbReference type="ARBA" id="ARBA00004370"/>
    </source>
</evidence>
<feature type="region of interest" description="Disordered" evidence="5">
    <location>
        <begin position="1"/>
        <end position="23"/>
    </location>
</feature>
<reference evidence="8" key="3">
    <citation type="submission" date="2025-08" db="UniProtKB">
        <authorList>
            <consortium name="RefSeq"/>
        </authorList>
    </citation>
    <scope>IDENTIFICATION</scope>
    <source>
        <strain evidence="8">CBS 342.82</strain>
    </source>
</reference>
<evidence type="ECO:0000313" key="8">
    <source>
        <dbReference type="RefSeq" id="XP_033458058.1"/>
    </source>
</evidence>
<evidence type="ECO:0000256" key="5">
    <source>
        <dbReference type="SAM" id="MobiDB-lite"/>
    </source>
</evidence>
<evidence type="ECO:0000256" key="3">
    <source>
        <dbReference type="ARBA" id="ARBA00022989"/>
    </source>
</evidence>
<dbReference type="InterPro" id="IPR039868">
    <property type="entry name" value="ARMD3-like"/>
</dbReference>
<sequence length="637" mass="71806">MDSAQAKRIVAPVTESDSPLTQQTRPDVFEPKVVELYRRLFREVDDDEKTEGFWRTFFLLKPEVDALREILASTDGDYLLHSQHQPQQLLLAAVSHIKEGVAPSDEHALDTLTVFFTVILAKKFPNTSSDLIEVLAGLDHVDSVFSELVTTLDNAIKDGRTVEVRHKAVSTAIAVVSGGYQTALVSYFIHRDLFPALMKLIHQLDNALQAAKPLLLTGLLANYNKFEVHNQYRVRFADFVNEETMARVVRSISWTTILLREKYVAIQDDVPAGWAVSIGSTLSYVGLSSITGAKPPVPALTEEQQKELFAEQPSSEAAILLTLFDFVLANKLFCQHFVTMPGDEKGQATPFSNFVSFSSYLCQHAYRNSRAASYAYLSILILLILVEDVTIMRLLCETSSQVRLCRQRPPYLPLVKADRPYISATLDVLVDGLNHNLKKRLDTKFYVQIITTITRTLTFLIKTRNKLYYHWAELWRSLLSFTRFLTVYADDLKSLVDTEELVQSLVNLLALSLTNGETFVPTAGDYDDLFYKLVESGEALVKFRDAYSISRPGDTSPMNTLIGVSEHYQELIKAQKGKGRHISPREVTRIIQQGYETLSLDITEGLDHVELFREVDHKTELKKIARVSVADAVTLMT</sequence>
<dbReference type="OrthoDB" id="2012278at2759"/>
<comment type="subcellular location">
    <subcellularLocation>
        <location evidence="1">Membrane</location>
    </subcellularLocation>
</comment>
<keyword evidence="2" id="KW-0812">Transmembrane</keyword>
<keyword evidence="7" id="KW-1185">Reference proteome</keyword>
<dbReference type="InterPro" id="IPR013636">
    <property type="entry name" value="ARMH3_C"/>
</dbReference>
<keyword evidence="3" id="KW-1133">Transmembrane helix</keyword>
<keyword evidence="4" id="KW-0472">Membrane</keyword>
<dbReference type="SMART" id="SM01158">
    <property type="entry name" value="DUF1741"/>
    <property type="match status" value="1"/>
</dbReference>
<dbReference type="RefSeq" id="XP_033458058.1">
    <property type="nucleotide sequence ID" value="XM_033601640.1"/>
</dbReference>
<evidence type="ECO:0000313" key="7">
    <source>
        <dbReference type="Proteomes" id="UP000504637"/>
    </source>
</evidence>
<feature type="domain" description="Armadillo-like helical" evidence="6">
    <location>
        <begin position="413"/>
        <end position="636"/>
    </location>
</feature>
<evidence type="ECO:0000256" key="2">
    <source>
        <dbReference type="ARBA" id="ARBA00022692"/>
    </source>
</evidence>
<evidence type="ECO:0000259" key="6">
    <source>
        <dbReference type="SMART" id="SM01158"/>
    </source>
</evidence>
<organism evidence="8">
    <name type="scientific">Dissoconium aciculare CBS 342.82</name>
    <dbReference type="NCBI Taxonomy" id="1314786"/>
    <lineage>
        <taxon>Eukaryota</taxon>
        <taxon>Fungi</taxon>
        <taxon>Dikarya</taxon>
        <taxon>Ascomycota</taxon>
        <taxon>Pezizomycotina</taxon>
        <taxon>Dothideomycetes</taxon>
        <taxon>Dothideomycetidae</taxon>
        <taxon>Mycosphaerellales</taxon>
        <taxon>Dissoconiaceae</taxon>
        <taxon>Dissoconium</taxon>
    </lineage>
</organism>
<dbReference type="GeneID" id="54359440"/>
<dbReference type="Pfam" id="PF08427">
    <property type="entry name" value="ARMH3_C"/>
    <property type="match status" value="1"/>
</dbReference>
<dbReference type="GO" id="GO:0005829">
    <property type="term" value="C:cytosol"/>
    <property type="evidence" value="ECO:0007669"/>
    <property type="project" value="TreeGrafter"/>
</dbReference>
<reference evidence="8" key="1">
    <citation type="submission" date="2020-01" db="EMBL/GenBank/DDBJ databases">
        <authorList>
            <consortium name="DOE Joint Genome Institute"/>
            <person name="Haridas S."/>
            <person name="Albert R."/>
            <person name="Binder M."/>
            <person name="Bloem J."/>
            <person name="Labutti K."/>
            <person name="Salamov A."/>
            <person name="Andreopoulos B."/>
            <person name="Baker S.E."/>
            <person name="Barry K."/>
            <person name="Bills G."/>
            <person name="Bluhm B.H."/>
            <person name="Cannon C."/>
            <person name="Castanera R."/>
            <person name="Culley D.E."/>
            <person name="Daum C."/>
            <person name="Ezra D."/>
            <person name="Gonzalez J.B."/>
            <person name="Henrissat B."/>
            <person name="Kuo A."/>
            <person name="Liang C."/>
            <person name="Lipzen A."/>
            <person name="Lutzoni F."/>
            <person name="Magnuson J."/>
            <person name="Mondo S."/>
            <person name="Nolan M."/>
            <person name="Ohm R."/>
            <person name="Pangilinan J."/>
            <person name="Park H.-J."/>
            <person name="Ramirez L."/>
            <person name="Alfaro M."/>
            <person name="Sun H."/>
            <person name="Tritt A."/>
            <person name="Yoshinaga Y."/>
            <person name="Zwiers L.-H."/>
            <person name="Turgeon B.G."/>
            <person name="Goodwin S.B."/>
            <person name="Spatafora J.W."/>
            <person name="Crous P.W."/>
            <person name="Grigoriev I.V."/>
        </authorList>
    </citation>
    <scope>NUCLEOTIDE SEQUENCE</scope>
    <source>
        <strain evidence="8">CBS 342.82</strain>
    </source>
</reference>
<dbReference type="GO" id="GO:0016020">
    <property type="term" value="C:membrane"/>
    <property type="evidence" value="ECO:0007669"/>
    <property type="project" value="UniProtKB-SubCell"/>
</dbReference>
<proteinExistence type="predicted"/>
<dbReference type="PANTHER" id="PTHR13608:SF3">
    <property type="entry name" value="ARMADILLO-LIKE HELICAL DOMAIN-CONTAINING PROTEIN 3"/>
    <property type="match status" value="1"/>
</dbReference>
<name>A0A6J3M270_9PEZI</name>
<dbReference type="AlphaFoldDB" id="A0A6J3M270"/>
<dbReference type="PANTHER" id="PTHR13608">
    <property type="entry name" value="ARMADILLO-LIKE HELICAL DOMAIN-CONTAINING PROTEIN 3"/>
    <property type="match status" value="1"/>
</dbReference>
<protein>
    <submittedName>
        <fullName evidence="8">DUF1741-domain-containing protein</fullName>
    </submittedName>
</protein>
<gene>
    <name evidence="8" type="ORF">K489DRAFT_322705</name>
</gene>
<evidence type="ECO:0000256" key="4">
    <source>
        <dbReference type="ARBA" id="ARBA00023136"/>
    </source>
</evidence>
<accession>A0A6J3M270</accession>
<dbReference type="Proteomes" id="UP000504637">
    <property type="component" value="Unplaced"/>
</dbReference>
<reference evidence="8" key="2">
    <citation type="submission" date="2020-04" db="EMBL/GenBank/DDBJ databases">
        <authorList>
            <consortium name="NCBI Genome Project"/>
        </authorList>
    </citation>
    <scope>NUCLEOTIDE SEQUENCE</scope>
    <source>
        <strain evidence="8">CBS 342.82</strain>
    </source>
</reference>